<dbReference type="Proteomes" id="UP000004621">
    <property type="component" value="Unassembled WGS sequence"/>
</dbReference>
<evidence type="ECO:0000313" key="2">
    <source>
        <dbReference type="EMBL" id="EFC52894.1"/>
    </source>
</evidence>
<proteinExistence type="predicted"/>
<keyword evidence="1" id="KW-0812">Transmembrane</keyword>
<organism evidence="2 3">
    <name type="scientific">Neisseria subflava NJ9703</name>
    <dbReference type="NCBI Taxonomy" id="546268"/>
    <lineage>
        <taxon>Bacteria</taxon>
        <taxon>Pseudomonadati</taxon>
        <taxon>Pseudomonadota</taxon>
        <taxon>Betaproteobacteria</taxon>
        <taxon>Neisseriales</taxon>
        <taxon>Neisseriaceae</taxon>
        <taxon>Neisseria</taxon>
    </lineage>
</organism>
<dbReference type="EMBL" id="ACEO02000002">
    <property type="protein sequence ID" value="EFC52894.1"/>
    <property type="molecule type" value="Genomic_DNA"/>
</dbReference>
<comment type="caution">
    <text evidence="2">The sequence shown here is derived from an EMBL/GenBank/DDBJ whole genome shotgun (WGS) entry which is preliminary data.</text>
</comment>
<reference evidence="2 3" key="1">
    <citation type="submission" date="2010-01" db="EMBL/GenBank/DDBJ databases">
        <authorList>
            <person name="Weinstock G."/>
            <person name="Sodergren E."/>
            <person name="Clifton S."/>
            <person name="Fulton L."/>
            <person name="Fulton B."/>
            <person name="Courtney L."/>
            <person name="Fronick C."/>
            <person name="Harrison M."/>
            <person name="Strong C."/>
            <person name="Farmer C."/>
            <person name="Delahaunty K."/>
            <person name="Markovic C."/>
            <person name="Hall O."/>
            <person name="Minx P."/>
            <person name="Tomlinson C."/>
            <person name="Mitreva M."/>
            <person name="Nelson J."/>
            <person name="Hou S."/>
            <person name="Wollam A."/>
            <person name="Pepin K.H."/>
            <person name="Johnson M."/>
            <person name="Bhonagiri V."/>
            <person name="Nash W.E."/>
            <person name="Warren W."/>
            <person name="Chinwalla A."/>
            <person name="Mardis E.R."/>
            <person name="Wilson R.K."/>
        </authorList>
    </citation>
    <scope>NUCLEOTIDE SEQUENCE [LARGE SCALE GENOMIC DNA]</scope>
    <source>
        <strain evidence="2 3">NJ9703</strain>
    </source>
</reference>
<evidence type="ECO:0000313" key="3">
    <source>
        <dbReference type="Proteomes" id="UP000004621"/>
    </source>
</evidence>
<evidence type="ECO:0000256" key="1">
    <source>
        <dbReference type="SAM" id="Phobius"/>
    </source>
</evidence>
<sequence length="45" mass="5517">MMIMPIFLCIIFSFSQILLLYHFFNLCHKSKFKQNQFLWSVEESI</sequence>
<name>A0A9W5N046_NEISU</name>
<accession>A0A9W5N046</accession>
<keyword evidence="1" id="KW-1133">Transmembrane helix</keyword>
<keyword evidence="1" id="KW-0472">Membrane</keyword>
<gene>
    <name evidence="2" type="ORF">NEISUBOT_03730</name>
</gene>
<dbReference type="AlphaFoldDB" id="A0A9W5N046"/>
<feature type="transmembrane region" description="Helical" evidence="1">
    <location>
        <begin position="6"/>
        <end position="24"/>
    </location>
</feature>
<protein>
    <submittedName>
        <fullName evidence="2">Uncharacterized protein</fullName>
    </submittedName>
</protein>